<dbReference type="AlphaFoldDB" id="A0A371IDC8"/>
<gene>
    <name evidence="2" type="ORF">CR513_02086</name>
</gene>
<name>A0A371IDC8_MUCPR</name>
<dbReference type="EMBL" id="QJKJ01000353">
    <property type="protein sequence ID" value="RDY13046.1"/>
    <property type="molecule type" value="Genomic_DNA"/>
</dbReference>
<evidence type="ECO:0000313" key="2">
    <source>
        <dbReference type="EMBL" id="RDY13046.1"/>
    </source>
</evidence>
<evidence type="ECO:0000256" key="1">
    <source>
        <dbReference type="SAM" id="MobiDB-lite"/>
    </source>
</evidence>
<dbReference type="Proteomes" id="UP000257109">
    <property type="component" value="Unassembled WGS sequence"/>
</dbReference>
<feature type="compositionally biased region" description="Basic and acidic residues" evidence="1">
    <location>
        <begin position="162"/>
        <end position="177"/>
    </location>
</feature>
<accession>A0A371IDC8</accession>
<comment type="caution">
    <text evidence="2">The sequence shown here is derived from an EMBL/GenBank/DDBJ whole genome shotgun (WGS) entry which is preliminary data.</text>
</comment>
<dbReference type="OrthoDB" id="1747743at2759"/>
<feature type="non-terminal residue" evidence="2">
    <location>
        <position position="243"/>
    </location>
</feature>
<feature type="compositionally biased region" description="Basic and acidic residues" evidence="1">
    <location>
        <begin position="140"/>
        <end position="155"/>
    </location>
</feature>
<evidence type="ECO:0000313" key="3">
    <source>
        <dbReference type="Proteomes" id="UP000257109"/>
    </source>
</evidence>
<keyword evidence="3" id="KW-1185">Reference proteome</keyword>
<feature type="region of interest" description="Disordered" evidence="1">
    <location>
        <begin position="140"/>
        <end position="181"/>
    </location>
</feature>
<protein>
    <submittedName>
        <fullName evidence="2">Uncharacterized protein</fullName>
    </submittedName>
</protein>
<dbReference type="PANTHER" id="PTHR35046:SF26">
    <property type="entry name" value="RNA-DIRECTED DNA POLYMERASE"/>
    <property type="match status" value="1"/>
</dbReference>
<sequence>MVRRLMSSKVGEEAKTQRENIFHSRCLMKGNLCSIIIDGGSRVNLAFATFAYPRPYKLQWLSERGMLLVDRKMEVTFTLGSYKDKVVFYVVLIEATHLLLERPWQYDKTMIHNEVTNRFTFVHLGQRVVLKPLSPREINEDQNKMRVKKERERKIERKKKKEVSERNVEKRKEKRGENGPLGQEETLVCIDTLLHVSHSLMFLPTSVEELLEEFKDVFPKDVPHGLPPLRGIKHHLDLTLGAI</sequence>
<reference evidence="2" key="1">
    <citation type="submission" date="2018-05" db="EMBL/GenBank/DDBJ databases">
        <title>Draft genome of Mucuna pruriens seed.</title>
        <authorList>
            <person name="Nnadi N.E."/>
            <person name="Vos R."/>
            <person name="Hasami M.H."/>
            <person name="Devisetty U.K."/>
            <person name="Aguiy J.C."/>
        </authorList>
    </citation>
    <scope>NUCLEOTIDE SEQUENCE [LARGE SCALE GENOMIC DNA]</scope>
    <source>
        <strain evidence="2">JCA_2017</strain>
    </source>
</reference>
<organism evidence="2 3">
    <name type="scientific">Mucuna pruriens</name>
    <name type="common">Velvet bean</name>
    <name type="synonym">Dolichos pruriens</name>
    <dbReference type="NCBI Taxonomy" id="157652"/>
    <lineage>
        <taxon>Eukaryota</taxon>
        <taxon>Viridiplantae</taxon>
        <taxon>Streptophyta</taxon>
        <taxon>Embryophyta</taxon>
        <taxon>Tracheophyta</taxon>
        <taxon>Spermatophyta</taxon>
        <taxon>Magnoliopsida</taxon>
        <taxon>eudicotyledons</taxon>
        <taxon>Gunneridae</taxon>
        <taxon>Pentapetalae</taxon>
        <taxon>rosids</taxon>
        <taxon>fabids</taxon>
        <taxon>Fabales</taxon>
        <taxon>Fabaceae</taxon>
        <taxon>Papilionoideae</taxon>
        <taxon>50 kb inversion clade</taxon>
        <taxon>NPAAA clade</taxon>
        <taxon>indigoferoid/millettioid clade</taxon>
        <taxon>Phaseoleae</taxon>
        <taxon>Mucuna</taxon>
    </lineage>
</organism>
<dbReference type="PANTHER" id="PTHR35046">
    <property type="entry name" value="ZINC KNUCKLE (CCHC-TYPE) FAMILY PROTEIN"/>
    <property type="match status" value="1"/>
</dbReference>
<proteinExistence type="predicted"/>